<dbReference type="InterPro" id="IPR009057">
    <property type="entry name" value="Homeodomain-like_sf"/>
</dbReference>
<dbReference type="Gene3D" id="3.40.50.2300">
    <property type="match status" value="1"/>
</dbReference>
<evidence type="ECO:0000256" key="2">
    <source>
        <dbReference type="ARBA" id="ARBA00023125"/>
    </source>
</evidence>
<feature type="modified residue" description="4-aspartylphosphate" evidence="4">
    <location>
        <position position="55"/>
    </location>
</feature>
<dbReference type="RefSeq" id="WP_181917931.1">
    <property type="nucleotide sequence ID" value="NZ_QRDZ01000023.1"/>
</dbReference>
<dbReference type="PROSITE" id="PS50110">
    <property type="entry name" value="RESPONSE_REGULATORY"/>
    <property type="match status" value="1"/>
</dbReference>
<evidence type="ECO:0000256" key="1">
    <source>
        <dbReference type="ARBA" id="ARBA00023015"/>
    </source>
</evidence>
<dbReference type="InterPro" id="IPR001789">
    <property type="entry name" value="Sig_transdc_resp-reg_receiver"/>
</dbReference>
<accession>A0A3D9IRI0</accession>
<dbReference type="SUPFAM" id="SSF46689">
    <property type="entry name" value="Homeodomain-like"/>
    <property type="match status" value="2"/>
</dbReference>
<keyword evidence="8" id="KW-1185">Reference proteome</keyword>
<evidence type="ECO:0000313" key="8">
    <source>
        <dbReference type="Proteomes" id="UP000256977"/>
    </source>
</evidence>
<dbReference type="Pfam" id="PF12833">
    <property type="entry name" value="HTH_18"/>
    <property type="match status" value="1"/>
</dbReference>
<dbReference type="PRINTS" id="PR00032">
    <property type="entry name" value="HTHARAC"/>
</dbReference>
<dbReference type="InterPro" id="IPR011006">
    <property type="entry name" value="CheY-like_superfamily"/>
</dbReference>
<dbReference type="SMART" id="SM00342">
    <property type="entry name" value="HTH_ARAC"/>
    <property type="match status" value="1"/>
</dbReference>
<dbReference type="Gene3D" id="1.10.10.60">
    <property type="entry name" value="Homeodomain-like"/>
    <property type="match status" value="2"/>
</dbReference>
<dbReference type="InterPro" id="IPR020449">
    <property type="entry name" value="Tscrpt_reg_AraC-type_HTH"/>
</dbReference>
<dbReference type="PANTHER" id="PTHR43280:SF10">
    <property type="entry name" value="REGULATORY PROTEIN POCR"/>
    <property type="match status" value="1"/>
</dbReference>
<protein>
    <submittedName>
        <fullName evidence="7">AraC family two component transcriptional regulator</fullName>
    </submittedName>
</protein>
<dbReference type="GO" id="GO:0003700">
    <property type="term" value="F:DNA-binding transcription factor activity"/>
    <property type="evidence" value="ECO:0007669"/>
    <property type="project" value="InterPro"/>
</dbReference>
<keyword evidence="3" id="KW-0804">Transcription</keyword>
<evidence type="ECO:0000256" key="4">
    <source>
        <dbReference type="PROSITE-ProRule" id="PRU00169"/>
    </source>
</evidence>
<dbReference type="SUPFAM" id="SSF52172">
    <property type="entry name" value="CheY-like"/>
    <property type="match status" value="1"/>
</dbReference>
<dbReference type="Proteomes" id="UP000256977">
    <property type="component" value="Unassembled WGS sequence"/>
</dbReference>
<dbReference type="EMBL" id="QRDZ01000023">
    <property type="protein sequence ID" value="RED64390.1"/>
    <property type="molecule type" value="Genomic_DNA"/>
</dbReference>
<keyword evidence="4" id="KW-0597">Phosphoprotein</keyword>
<comment type="caution">
    <text evidence="7">The sequence shown here is derived from an EMBL/GenBank/DDBJ whole genome shotgun (WGS) entry which is preliminary data.</text>
</comment>
<evidence type="ECO:0000256" key="3">
    <source>
        <dbReference type="ARBA" id="ARBA00023163"/>
    </source>
</evidence>
<dbReference type="PANTHER" id="PTHR43280">
    <property type="entry name" value="ARAC-FAMILY TRANSCRIPTIONAL REGULATOR"/>
    <property type="match status" value="1"/>
</dbReference>
<feature type="domain" description="HTH araC/xylS-type" evidence="5">
    <location>
        <begin position="252"/>
        <end position="350"/>
    </location>
</feature>
<dbReference type="SMART" id="SM00448">
    <property type="entry name" value="REC"/>
    <property type="match status" value="1"/>
</dbReference>
<proteinExistence type="predicted"/>
<dbReference type="CDD" id="cd17536">
    <property type="entry name" value="REC_YesN-like"/>
    <property type="match status" value="1"/>
</dbReference>
<name>A0A3D9IRI0_9BACL</name>
<dbReference type="InterPro" id="IPR018062">
    <property type="entry name" value="HTH_AraC-typ_CS"/>
</dbReference>
<evidence type="ECO:0000259" key="5">
    <source>
        <dbReference type="PROSITE" id="PS01124"/>
    </source>
</evidence>
<dbReference type="InterPro" id="IPR018060">
    <property type="entry name" value="HTH_AraC"/>
</dbReference>
<dbReference type="PROSITE" id="PS00041">
    <property type="entry name" value="HTH_ARAC_FAMILY_1"/>
    <property type="match status" value="1"/>
</dbReference>
<dbReference type="AlphaFoldDB" id="A0A3D9IRI0"/>
<evidence type="ECO:0000313" key="7">
    <source>
        <dbReference type="EMBL" id="RED64390.1"/>
    </source>
</evidence>
<organism evidence="7 8">
    <name type="scientific">Cohnella phaseoli</name>
    <dbReference type="NCBI Taxonomy" id="456490"/>
    <lineage>
        <taxon>Bacteria</taxon>
        <taxon>Bacillati</taxon>
        <taxon>Bacillota</taxon>
        <taxon>Bacilli</taxon>
        <taxon>Bacillales</taxon>
        <taxon>Paenibacillaceae</taxon>
        <taxon>Cohnella</taxon>
    </lineage>
</organism>
<sequence length="355" mass="40308">MYKALIVDDEQMIREDLQDFVGWKEAGFTEVHQAGNGAQALKIAADIRFDLVLADINMPGMNGIDMIRRLREQGCQAAMVVITAYGEFEYAKQAISLGVKEYVLKPIDFGELQALVSRIAGQLRATTEEERNRQFVREAELACAELLESAALLRREKAEEAVERLFAAQHALCQPLESVFPLLRQTIAEAESQLNSLDSSGYAVRQGVFLELLQRLAACESRQEAIMLFRQLAAHLTDGYEEAGTADRSSFSHLKALIREHLEEDISLEWLAQRVHRSANYLSVVFKRETGENFNEFLMRERMMVARQLLGSKEHRIVDVGMMVGYANYRSFNRAFKNYFGQSPSDYRSQYGSKP</sequence>
<dbReference type="GO" id="GO:0043565">
    <property type="term" value="F:sequence-specific DNA binding"/>
    <property type="evidence" value="ECO:0007669"/>
    <property type="project" value="InterPro"/>
</dbReference>
<reference evidence="7 8" key="1">
    <citation type="submission" date="2018-07" db="EMBL/GenBank/DDBJ databases">
        <title>Genomic Encyclopedia of Type Strains, Phase III (KMG-III): the genomes of soil and plant-associated and newly described type strains.</title>
        <authorList>
            <person name="Whitman W."/>
        </authorList>
    </citation>
    <scope>NUCLEOTIDE SEQUENCE [LARGE SCALE GENOMIC DNA]</scope>
    <source>
        <strain evidence="7 8">CECT 7287</strain>
    </source>
</reference>
<feature type="domain" description="Response regulatory" evidence="6">
    <location>
        <begin position="3"/>
        <end position="120"/>
    </location>
</feature>
<dbReference type="GO" id="GO:0000160">
    <property type="term" value="P:phosphorelay signal transduction system"/>
    <property type="evidence" value="ECO:0007669"/>
    <property type="project" value="InterPro"/>
</dbReference>
<keyword evidence="2" id="KW-0238">DNA-binding</keyword>
<keyword evidence="1" id="KW-0805">Transcription regulation</keyword>
<evidence type="ECO:0000259" key="6">
    <source>
        <dbReference type="PROSITE" id="PS50110"/>
    </source>
</evidence>
<gene>
    <name evidence="7" type="ORF">DFP98_12362</name>
</gene>
<dbReference type="PROSITE" id="PS01124">
    <property type="entry name" value="HTH_ARAC_FAMILY_2"/>
    <property type="match status" value="1"/>
</dbReference>
<dbReference type="Pfam" id="PF00072">
    <property type="entry name" value="Response_reg"/>
    <property type="match status" value="1"/>
</dbReference>